<dbReference type="Pfam" id="PF06335">
    <property type="entry name" value="DUF1054"/>
    <property type="match status" value="1"/>
</dbReference>
<reference evidence="2 3" key="1">
    <citation type="submission" date="2011-09" db="EMBL/GenBank/DDBJ databases">
        <title>The Genome Sequence of Bacillus smithii 7_3_47FAA.</title>
        <authorList>
            <consortium name="The Broad Institute Genome Sequencing Platform"/>
            <person name="Earl A."/>
            <person name="Ward D."/>
            <person name="Feldgarden M."/>
            <person name="Gevers D."/>
            <person name="Daigneault M."/>
            <person name="Strauss J."/>
            <person name="Allen-Vercoe E."/>
            <person name="Young S.K."/>
            <person name="Zeng Q."/>
            <person name="Gargeya S."/>
            <person name="Fitzgerald M."/>
            <person name="Haas B."/>
            <person name="Abouelleil A."/>
            <person name="Alvarado L."/>
            <person name="Arachchi H.M."/>
            <person name="Berlin A."/>
            <person name="Brown A."/>
            <person name="Chapman S.B."/>
            <person name="Chen Z."/>
            <person name="Dunbar C."/>
            <person name="Freedman E."/>
            <person name="Gearin G."/>
            <person name="Goldberg J."/>
            <person name="Griggs A."/>
            <person name="Gujja S."/>
            <person name="Heiman D."/>
            <person name="Howarth C."/>
            <person name="Larson L."/>
            <person name="Lui A."/>
            <person name="MacDonald P.J.P."/>
            <person name="Montmayeur A."/>
            <person name="Murphy C."/>
            <person name="Neiman D."/>
            <person name="Pearson M."/>
            <person name="Priest M."/>
            <person name="Roberts A."/>
            <person name="Saif S."/>
            <person name="Shea T."/>
            <person name="Shenoy N."/>
            <person name="Sisk P."/>
            <person name="Stolte C."/>
            <person name="Sykes S."/>
            <person name="Wortman J."/>
            <person name="Nusbaum C."/>
            <person name="Birren B."/>
        </authorList>
    </citation>
    <scope>NUCLEOTIDE SEQUENCE [LARGE SCALE GENOMIC DNA]</scope>
    <source>
        <strain evidence="2 3">7_3_47FAA</strain>
    </source>
</reference>
<dbReference type="AlphaFoldDB" id="G9QMC0"/>
<comment type="caution">
    <text evidence="2">The sequence shown here is derived from an EMBL/GenBank/DDBJ whole genome shotgun (WGS) entry which is preliminary data.</text>
</comment>
<dbReference type="Proteomes" id="UP000011747">
    <property type="component" value="Unassembled WGS sequence"/>
</dbReference>
<evidence type="ECO:0000313" key="3">
    <source>
        <dbReference type="Proteomes" id="UP000011747"/>
    </source>
</evidence>
<dbReference type="PATRIC" id="fig|665952.3.peg.2234"/>
<dbReference type="InterPro" id="IPR009403">
    <property type="entry name" value="UPF0637"/>
</dbReference>
<dbReference type="InterPro" id="IPR053707">
    <property type="entry name" value="UPF0637_domain_sf"/>
</dbReference>
<protein>
    <recommendedName>
        <fullName evidence="1">UPF0637 protein HMPREF1015_00687</fullName>
    </recommendedName>
</protein>
<gene>
    <name evidence="2" type="ORF">HMPREF1015_00687</name>
</gene>
<sequence length="216" mass="24897">MNFTGFSNEDFQVFQIPGLDARMEAIKRLVRPKLEFLGKYFAPTLSTLTGDEMHYHVAKHARRTINPPNDTWVAFSSSKRGYKKLPHFQIGLWETHLFIWFAVINEAPNKDQIGASFQNEISAIRKRIPSHFVWSDDHTKPNAIQSNELSDQQLVQLFERLQFVKKAEALCGLHIPKDEAVHLNSTDLLNTIEDVFVQLIPLYKLAHRQMAISPDK</sequence>
<dbReference type="EMBL" id="ACWF01000118">
    <property type="protein sequence ID" value="EHL77165.1"/>
    <property type="molecule type" value="Genomic_DNA"/>
</dbReference>
<keyword evidence="3" id="KW-1185">Reference proteome</keyword>
<comment type="similarity">
    <text evidence="1">Belongs to the UPF0637 family.</text>
</comment>
<evidence type="ECO:0000313" key="2">
    <source>
        <dbReference type="EMBL" id="EHL77165.1"/>
    </source>
</evidence>
<organism evidence="2 3">
    <name type="scientific">Bacillus smithii 7_3_47FAA</name>
    <dbReference type="NCBI Taxonomy" id="665952"/>
    <lineage>
        <taxon>Bacteria</taxon>
        <taxon>Bacillati</taxon>
        <taxon>Bacillota</taxon>
        <taxon>Bacilli</taxon>
        <taxon>Bacillales</taxon>
        <taxon>Bacillaceae</taxon>
        <taxon>Bacillus</taxon>
    </lineage>
</organism>
<dbReference type="SUPFAM" id="SSF142913">
    <property type="entry name" value="YktB/PF0168-like"/>
    <property type="match status" value="1"/>
</dbReference>
<proteinExistence type="inferred from homology"/>
<accession>G9QMC0</accession>
<evidence type="ECO:0000256" key="1">
    <source>
        <dbReference type="HAMAP-Rule" id="MF_01851"/>
    </source>
</evidence>
<dbReference type="RefSeq" id="WP_003354418.1">
    <property type="nucleotide sequence ID" value="NZ_JH414757.1"/>
</dbReference>
<dbReference type="HAMAP" id="MF_01851">
    <property type="entry name" value="UPF0637"/>
    <property type="match status" value="1"/>
</dbReference>
<name>G9QMC0_9BACI</name>
<dbReference type="Gene3D" id="3.30.930.20">
    <property type="entry name" value="Protein of unknown function DUF1054"/>
    <property type="match status" value="1"/>
</dbReference>
<dbReference type="HOGENOM" id="CLU_096059_0_0_9"/>
<dbReference type="PIRSF" id="PIRSF021332">
    <property type="entry name" value="DUF1054"/>
    <property type="match status" value="1"/>
</dbReference>